<dbReference type="InterPro" id="IPR051022">
    <property type="entry name" value="Notch_Cell-Fate_Det"/>
</dbReference>
<proteinExistence type="predicted"/>
<feature type="disulfide bond" evidence="6">
    <location>
        <begin position="285"/>
        <end position="294"/>
    </location>
</feature>
<feature type="domain" description="Laminin G" evidence="9">
    <location>
        <begin position="512"/>
        <end position="713"/>
    </location>
</feature>
<evidence type="ECO:0000256" key="8">
    <source>
        <dbReference type="SAM" id="SignalP"/>
    </source>
</evidence>
<evidence type="ECO:0000256" key="1">
    <source>
        <dbReference type="ARBA" id="ARBA00022536"/>
    </source>
</evidence>
<feature type="domain" description="EGF-like" evidence="10">
    <location>
        <begin position="258"/>
        <end position="295"/>
    </location>
</feature>
<feature type="disulfide bond" evidence="6">
    <location>
        <begin position="30"/>
        <end position="40"/>
    </location>
</feature>
<evidence type="ECO:0000256" key="2">
    <source>
        <dbReference type="ARBA" id="ARBA00022729"/>
    </source>
</evidence>
<feature type="domain" description="EGF-like" evidence="10">
    <location>
        <begin position="140"/>
        <end position="180"/>
    </location>
</feature>
<protein>
    <submittedName>
        <fullName evidence="11">Protein eyes shut</fullName>
    </submittedName>
</protein>
<feature type="disulfide bond" evidence="6">
    <location>
        <begin position="52"/>
        <end position="61"/>
    </location>
</feature>
<feature type="domain" description="Laminin G" evidence="9">
    <location>
        <begin position="787"/>
        <end position="976"/>
    </location>
</feature>
<dbReference type="GO" id="GO:0005509">
    <property type="term" value="F:calcium ion binding"/>
    <property type="evidence" value="ECO:0007669"/>
    <property type="project" value="InterPro"/>
</dbReference>
<dbReference type="SUPFAM" id="SSF57196">
    <property type="entry name" value="EGF/Laminin"/>
    <property type="match status" value="8"/>
</dbReference>
<feature type="disulfide bond" evidence="6">
    <location>
        <begin position="767"/>
        <end position="776"/>
    </location>
</feature>
<dbReference type="GO" id="GO:0050769">
    <property type="term" value="P:positive regulation of neurogenesis"/>
    <property type="evidence" value="ECO:0007669"/>
    <property type="project" value="UniProtKB-ARBA"/>
</dbReference>
<feature type="chain" id="PRO_5020023123" evidence="8">
    <location>
        <begin position="27"/>
        <end position="1509"/>
    </location>
</feature>
<feature type="disulfide bond" evidence="6">
    <location>
        <begin position="208"/>
        <end position="217"/>
    </location>
</feature>
<dbReference type="FunFam" id="2.10.25.10:FF:000710">
    <property type="entry name" value="Blast:Protein eyes shut"/>
    <property type="match status" value="1"/>
</dbReference>
<comment type="caution">
    <text evidence="6">Lacks conserved residue(s) required for the propagation of feature annotation.</text>
</comment>
<dbReference type="PROSITE" id="PS00022">
    <property type="entry name" value="EGF_1"/>
    <property type="match status" value="10"/>
</dbReference>
<dbReference type="GO" id="GO:0040008">
    <property type="term" value="P:regulation of growth"/>
    <property type="evidence" value="ECO:0007669"/>
    <property type="project" value="UniProtKB-ARBA"/>
</dbReference>
<keyword evidence="5" id="KW-0325">Glycoprotein</keyword>
<dbReference type="PROSITE" id="PS01186">
    <property type="entry name" value="EGF_2"/>
    <property type="match status" value="6"/>
</dbReference>
<feature type="domain" description="EGF-like" evidence="10">
    <location>
        <begin position="1025"/>
        <end position="1061"/>
    </location>
</feature>
<dbReference type="SUPFAM" id="SSF49899">
    <property type="entry name" value="Concanavalin A-like lectins/glucanases"/>
    <property type="match status" value="4"/>
</dbReference>
<dbReference type="InterPro" id="IPR000152">
    <property type="entry name" value="EGF-type_Asp/Asn_hydroxyl_site"/>
</dbReference>
<dbReference type="FunFam" id="2.10.25.10:FF:000472">
    <property type="entry name" value="Uncharacterized protein, isoform A"/>
    <property type="match status" value="1"/>
</dbReference>
<dbReference type="PROSITE" id="PS01187">
    <property type="entry name" value="EGF_CA"/>
    <property type="match status" value="2"/>
</dbReference>
<dbReference type="SMART" id="SM00181">
    <property type="entry name" value="EGF"/>
    <property type="match status" value="11"/>
</dbReference>
<dbReference type="InterPro" id="IPR018097">
    <property type="entry name" value="EGF_Ca-bd_CS"/>
</dbReference>
<dbReference type="GO" id="GO:0048056">
    <property type="term" value="P:R3/R4 cell differentiation"/>
    <property type="evidence" value="ECO:0007669"/>
    <property type="project" value="UniProtKB-ARBA"/>
</dbReference>
<feature type="domain" description="EGF-like" evidence="10">
    <location>
        <begin position="26"/>
        <end position="62"/>
    </location>
</feature>
<dbReference type="GO" id="GO:0003008">
    <property type="term" value="P:system process"/>
    <property type="evidence" value="ECO:0007669"/>
    <property type="project" value="UniProtKB-ARBA"/>
</dbReference>
<organism evidence="11 12">
    <name type="scientific">Eumeta variegata</name>
    <name type="common">Bagworm moth</name>
    <name type="synonym">Eumeta japonica</name>
    <dbReference type="NCBI Taxonomy" id="151549"/>
    <lineage>
        <taxon>Eukaryota</taxon>
        <taxon>Metazoa</taxon>
        <taxon>Ecdysozoa</taxon>
        <taxon>Arthropoda</taxon>
        <taxon>Hexapoda</taxon>
        <taxon>Insecta</taxon>
        <taxon>Pterygota</taxon>
        <taxon>Neoptera</taxon>
        <taxon>Endopterygota</taxon>
        <taxon>Lepidoptera</taxon>
        <taxon>Glossata</taxon>
        <taxon>Ditrysia</taxon>
        <taxon>Tineoidea</taxon>
        <taxon>Psychidae</taxon>
        <taxon>Oiketicinae</taxon>
        <taxon>Eumeta</taxon>
    </lineage>
</organism>
<feature type="disulfide bond" evidence="7">
    <location>
        <begin position="1215"/>
        <end position="1242"/>
    </location>
</feature>
<dbReference type="FunFam" id="2.10.25.10:FF:000321">
    <property type="entry name" value="Protein delta homolog 1"/>
    <property type="match status" value="1"/>
</dbReference>
<keyword evidence="12" id="KW-1185">Reference proteome</keyword>
<dbReference type="InterPro" id="IPR001881">
    <property type="entry name" value="EGF-like_Ca-bd_dom"/>
</dbReference>
<evidence type="ECO:0000313" key="12">
    <source>
        <dbReference type="Proteomes" id="UP000299102"/>
    </source>
</evidence>
<dbReference type="GO" id="GO:0007411">
    <property type="term" value="P:axon guidance"/>
    <property type="evidence" value="ECO:0007669"/>
    <property type="project" value="UniProtKB-ARBA"/>
</dbReference>
<feature type="domain" description="EGF-like" evidence="10">
    <location>
        <begin position="741"/>
        <end position="777"/>
    </location>
</feature>
<dbReference type="GO" id="GO:0120035">
    <property type="term" value="P:regulation of plasma membrane bounded cell projection organization"/>
    <property type="evidence" value="ECO:0007669"/>
    <property type="project" value="UniProtKB-ARBA"/>
</dbReference>
<dbReference type="SMART" id="SM00282">
    <property type="entry name" value="LamG"/>
    <property type="match status" value="4"/>
</dbReference>
<feature type="domain" description="EGF-like" evidence="10">
    <location>
        <begin position="704"/>
        <end position="740"/>
    </location>
</feature>
<feature type="domain" description="Laminin G" evidence="9">
    <location>
        <begin position="1322"/>
        <end position="1505"/>
    </location>
</feature>
<keyword evidence="4 6" id="KW-1015">Disulfide bond</keyword>
<dbReference type="PROSITE" id="PS00010">
    <property type="entry name" value="ASX_HYDROXYL"/>
    <property type="match status" value="5"/>
</dbReference>
<dbReference type="GO" id="GO:0007476">
    <property type="term" value="P:imaginal disc-derived wing morphogenesis"/>
    <property type="evidence" value="ECO:0007669"/>
    <property type="project" value="UniProtKB-ARBA"/>
</dbReference>
<dbReference type="PANTHER" id="PTHR24049:SF29">
    <property type="entry name" value="EGF-LIKE DOMAIN-CONTAINING PROTEIN"/>
    <property type="match status" value="1"/>
</dbReference>
<dbReference type="InterPro" id="IPR000742">
    <property type="entry name" value="EGF"/>
</dbReference>
<dbReference type="Proteomes" id="UP000299102">
    <property type="component" value="Unassembled WGS sequence"/>
</dbReference>
<feature type="disulfide bond" evidence="6">
    <location>
        <begin position="90"/>
        <end position="99"/>
    </location>
</feature>
<dbReference type="EMBL" id="BGZK01000343">
    <property type="protein sequence ID" value="GBP38063.1"/>
    <property type="molecule type" value="Genomic_DNA"/>
</dbReference>
<dbReference type="Pfam" id="PF02210">
    <property type="entry name" value="Laminin_G_2"/>
    <property type="match status" value="4"/>
</dbReference>
<feature type="domain" description="EGF-like" evidence="10">
    <location>
        <begin position="182"/>
        <end position="218"/>
    </location>
</feature>
<feature type="disulfide bond" evidence="6">
    <location>
        <begin position="730"/>
        <end position="739"/>
    </location>
</feature>
<feature type="disulfide bond" evidence="6">
    <location>
        <begin position="170"/>
        <end position="179"/>
    </location>
</feature>
<feature type="domain" description="EGF-like" evidence="10">
    <location>
        <begin position="64"/>
        <end position="100"/>
    </location>
</feature>
<dbReference type="OrthoDB" id="430340at2759"/>
<evidence type="ECO:0000256" key="7">
    <source>
        <dbReference type="PROSITE-ProRule" id="PRU00122"/>
    </source>
</evidence>
<feature type="signal peptide" evidence="8">
    <location>
        <begin position="1"/>
        <end position="26"/>
    </location>
</feature>
<feature type="domain" description="EGF-like" evidence="10">
    <location>
        <begin position="220"/>
        <end position="256"/>
    </location>
</feature>
<dbReference type="SMART" id="SM00179">
    <property type="entry name" value="EGF_CA"/>
    <property type="match status" value="7"/>
</dbReference>
<sequence>MSGIGGRVWLVQITWLGLVTIRTASAGLACLSNPCHHGICLDDINATYSCYCVDGYTGVQCQTNWDECWSAPCQNGGVCVDGVASYNCSCPDGFIGDNCEINYNECNSNPCQNNGTCVDLTNGYVCSCLPGFVGAHCELDIAVCNSSEEIRCHNGGHCIEGPGFKFYCKCLTGWKGAKCEEAVDECESNPCQNGGVCIDIHADYMCACTFGYTGKSCEIKIEFCDKNSCSNNAICVVEDDTRVCYCVPDYHGERCELQYDECQLGPRCMNGGTCIDGVDTFTCSCPPRLTGALCECLILEDEELDCQYVSPTPLLTTTNDTSVTFIYDHSSTTESPSGTDFTVLTINKTTTPEGAYVTTSLDKESTTATETTITVVVEETTKGTTDATIVSVSGVTSRETESKITTETEVPSKITFDSENSMKETTTECRDTCREPSTVVTTKIPPPVDGVTATVITLLTTEKDKFITEATTPESEVEPRTAHENNASTALATLEVDTTTEKLFTDSPIGEVTSDLTTLPTFTTAEMLNVTTPYDTTIFPFTTTLPECSDSMCNNRGKCTNTAHGVRIMYVDMAKGVYMQLYMNGGLLKFQSSCGYQTMLLSELRTFVNKGFPMKIETRLDLDLKNQHCNATLRLNDTVAMSGGQVANVSALLHNITLYLSNAPNLKVPESKPFIGCIKDLSVNGQRRQIYGEATDASELSECSSLSCLSGPCLNGGTCKDYGTSYTCACANGWMGSQCEQSVCEHNPCQFGASCIRHVGSGFLCLCPYGKHGIFCEYNVEITRPSVAPIAGGISSYLTYPLSQAVSSERFDLRLRFQTTDIDQIALIAFIGQNGRHDSHSQHLAVTFVKGYIMLTWNMGTGARRIFTPRPLGERRAGHSLRVGRRGRAAWLSVDARFNISGNAPGAEHKMTVAPYLYIGGYPSHGFHDLPHDLPLHSGWRGCIWEVGGSSINGGKPTSGRGVGQCGVSQCTTLSCNAPRGVCINQPATYGIRTEVEIETDDGIAINIEVERLNKAILVQRVPPNRTPCDRAVTKCQGRCVITTTDPQCDCPYGKTGPNCDMELYPTDVLFTGVRSYVRLVPRLLSSVSLSLEAEVKPQKARGLVAFARTSHFYTALSLQGALLEFRWTDLLSGMTSLVRSGVVLTTQQWHRVKAGRYGSRLYVWVDGALNTEAMSAHAYPHTEANSSLLLGGAEDLSALPPDVMSGPPEPFTGCIRNLQINNVLLPLEKQNIQDGVNLGDCDGTACGGEACGGGVCVVEAGAARCSCAGGRCRRHAACTASDCAPPRGLCRSGRCVCYAGYAGVDCHERINITVPQFRGDSLLTLNRSPQGFSKQQLQIQRTPTYLTANFTTAAPRGLIMWMEMGEDYLGLGLENGFLKLVWSLHKQKNSYELQEDTTKSTGISRLVPHAGFLSDGEWHVVTLVMDNNLTLRVDNSVVYSEELDMKAWSEHDNVDIYFGGISNQNELARGLFHQFKGCIGDIATSEGEFLRNYTQLYSENVNSCQLFP</sequence>
<dbReference type="FunFam" id="2.10.25.10:FF:000012">
    <property type="entry name" value="Delta-like protein"/>
    <property type="match status" value="1"/>
</dbReference>
<feature type="disulfide bond" evidence="6">
    <location>
        <begin position="246"/>
        <end position="255"/>
    </location>
</feature>
<evidence type="ECO:0000259" key="10">
    <source>
        <dbReference type="PROSITE" id="PS50026"/>
    </source>
</evidence>
<reference evidence="11 12" key="1">
    <citation type="journal article" date="2019" name="Commun. Biol.">
        <title>The bagworm genome reveals a unique fibroin gene that provides high tensile strength.</title>
        <authorList>
            <person name="Kono N."/>
            <person name="Nakamura H."/>
            <person name="Ohtoshi R."/>
            <person name="Tomita M."/>
            <person name="Numata K."/>
            <person name="Arakawa K."/>
        </authorList>
    </citation>
    <scope>NUCLEOTIDE SEQUENCE [LARGE SCALE GENOMIC DNA]</scope>
</reference>
<dbReference type="InterPro" id="IPR013320">
    <property type="entry name" value="ConA-like_dom_sf"/>
</dbReference>
<keyword evidence="3" id="KW-0677">Repeat</keyword>
<evidence type="ECO:0000256" key="6">
    <source>
        <dbReference type="PROSITE-ProRule" id="PRU00076"/>
    </source>
</evidence>
<keyword evidence="1 6" id="KW-0245">EGF-like domain</keyword>
<dbReference type="Gene3D" id="2.60.120.200">
    <property type="match status" value="4"/>
</dbReference>
<dbReference type="PROSITE" id="PS50025">
    <property type="entry name" value="LAM_G_DOMAIN"/>
    <property type="match status" value="4"/>
</dbReference>
<feature type="disulfide bond" evidence="6">
    <location>
        <begin position="128"/>
        <end position="137"/>
    </location>
</feature>
<dbReference type="InterPro" id="IPR001791">
    <property type="entry name" value="Laminin_G"/>
</dbReference>
<comment type="caution">
    <text evidence="11">The sequence shown here is derived from an EMBL/GenBank/DDBJ whole genome shotgun (WGS) entry which is preliminary data.</text>
</comment>
<name>A0A4C1VHD0_EUMVA</name>
<dbReference type="Gene3D" id="2.10.25.10">
    <property type="entry name" value="Laminin"/>
    <property type="match status" value="9"/>
</dbReference>
<keyword evidence="2 8" id="KW-0732">Signal</keyword>
<feature type="domain" description="Laminin G" evidence="9">
    <location>
        <begin position="1067"/>
        <end position="1242"/>
    </location>
</feature>
<dbReference type="FunFam" id="2.10.25.10:FF:000143">
    <property type="entry name" value="Protein crumbs 1"/>
    <property type="match status" value="1"/>
</dbReference>
<gene>
    <name evidence="11" type="primary">eys</name>
    <name evidence="11" type="ORF">EVAR_95189_1</name>
</gene>
<accession>A0A4C1VHD0</accession>
<dbReference type="GO" id="GO:0016318">
    <property type="term" value="P:ommatidial rotation"/>
    <property type="evidence" value="ECO:0007669"/>
    <property type="project" value="UniProtKB-ARBA"/>
</dbReference>
<dbReference type="CDD" id="cd00110">
    <property type="entry name" value="LamG"/>
    <property type="match status" value="3"/>
</dbReference>
<dbReference type="PANTHER" id="PTHR24049">
    <property type="entry name" value="CRUMBS FAMILY MEMBER"/>
    <property type="match status" value="1"/>
</dbReference>
<feature type="domain" description="EGF-like" evidence="10">
    <location>
        <begin position="102"/>
        <end position="138"/>
    </location>
</feature>
<dbReference type="GO" id="GO:0005911">
    <property type="term" value="C:cell-cell junction"/>
    <property type="evidence" value="ECO:0007669"/>
    <property type="project" value="UniProtKB-ARBA"/>
</dbReference>
<dbReference type="CDD" id="cd00054">
    <property type="entry name" value="EGF_CA"/>
    <property type="match status" value="7"/>
</dbReference>
<evidence type="ECO:0000256" key="5">
    <source>
        <dbReference type="ARBA" id="ARBA00023180"/>
    </source>
</evidence>
<feature type="disulfide bond" evidence="6">
    <location>
        <begin position="1051"/>
        <end position="1060"/>
    </location>
</feature>
<evidence type="ECO:0000259" key="9">
    <source>
        <dbReference type="PROSITE" id="PS50025"/>
    </source>
</evidence>
<evidence type="ECO:0000256" key="4">
    <source>
        <dbReference type="ARBA" id="ARBA00023157"/>
    </source>
</evidence>
<dbReference type="PRINTS" id="PR00010">
    <property type="entry name" value="EGFBLOOD"/>
</dbReference>
<dbReference type="PROSITE" id="PS50026">
    <property type="entry name" value="EGF_3"/>
    <property type="match status" value="10"/>
</dbReference>
<dbReference type="Pfam" id="PF00008">
    <property type="entry name" value="EGF"/>
    <property type="match status" value="6"/>
</dbReference>
<evidence type="ECO:0000256" key="3">
    <source>
        <dbReference type="ARBA" id="ARBA00022737"/>
    </source>
</evidence>
<dbReference type="STRING" id="151549.A0A4C1VHD0"/>
<evidence type="ECO:0000313" key="11">
    <source>
        <dbReference type="EMBL" id="GBP38063.1"/>
    </source>
</evidence>